<dbReference type="AlphaFoldDB" id="A0ABD5QX28"/>
<gene>
    <name evidence="2" type="ORF">ACFPM1_00140</name>
</gene>
<dbReference type="InterPro" id="IPR041049">
    <property type="entry name" value="DUF5615"/>
</dbReference>
<dbReference type="Proteomes" id="UP001596118">
    <property type="component" value="Unassembled WGS sequence"/>
</dbReference>
<proteinExistence type="predicted"/>
<accession>A0ABD5QX28</accession>
<dbReference type="RefSeq" id="WP_256411909.1">
    <property type="nucleotide sequence ID" value="NZ_JANHDM010000007.1"/>
</dbReference>
<keyword evidence="3" id="KW-1185">Reference proteome</keyword>
<protein>
    <submittedName>
        <fullName evidence="2">DUF5615 family PIN-like protein</fullName>
    </submittedName>
</protein>
<evidence type="ECO:0000259" key="1">
    <source>
        <dbReference type="Pfam" id="PF18480"/>
    </source>
</evidence>
<comment type="caution">
    <text evidence="2">The sequence shown here is derived from an EMBL/GenBank/DDBJ whole genome shotgun (WGS) entry which is preliminary data.</text>
</comment>
<dbReference type="Pfam" id="PF18480">
    <property type="entry name" value="DUF5615"/>
    <property type="match status" value="1"/>
</dbReference>
<feature type="domain" description="DUF5615" evidence="1">
    <location>
        <begin position="4"/>
        <end position="67"/>
    </location>
</feature>
<name>A0ABD5QX28_9EURY</name>
<dbReference type="EMBL" id="JBHSKY010000001">
    <property type="protein sequence ID" value="MFC5277178.1"/>
    <property type="molecule type" value="Genomic_DNA"/>
</dbReference>
<sequence length="119" mass="12527">MSWILADANVPEEYVSALRGDGHDVVYSREISGLGPEATDDAIVAYAESEAMAILTTDVKDFADRDAAVPVFVAPQDMTGGAVRAAVARVEALPFDPAETDPTWLSALWTGTVGGRSSL</sequence>
<organism evidence="2 3">
    <name type="scientific">Halorubrum rubrum</name>
    <dbReference type="NCBI Taxonomy" id="1126240"/>
    <lineage>
        <taxon>Archaea</taxon>
        <taxon>Methanobacteriati</taxon>
        <taxon>Methanobacteriota</taxon>
        <taxon>Stenosarchaea group</taxon>
        <taxon>Halobacteria</taxon>
        <taxon>Halobacteriales</taxon>
        <taxon>Haloferacaceae</taxon>
        <taxon>Halorubrum</taxon>
    </lineage>
</organism>
<evidence type="ECO:0000313" key="3">
    <source>
        <dbReference type="Proteomes" id="UP001596118"/>
    </source>
</evidence>
<evidence type="ECO:0000313" key="2">
    <source>
        <dbReference type="EMBL" id="MFC5277178.1"/>
    </source>
</evidence>
<reference evidence="2 3" key="1">
    <citation type="journal article" date="2019" name="Int. J. Syst. Evol. Microbiol.">
        <title>The Global Catalogue of Microorganisms (GCM) 10K type strain sequencing project: providing services to taxonomists for standard genome sequencing and annotation.</title>
        <authorList>
            <consortium name="The Broad Institute Genomics Platform"/>
            <consortium name="The Broad Institute Genome Sequencing Center for Infectious Disease"/>
            <person name="Wu L."/>
            <person name="Ma J."/>
        </authorList>
    </citation>
    <scope>NUCLEOTIDE SEQUENCE [LARGE SCALE GENOMIC DNA]</scope>
    <source>
        <strain evidence="2 3">CGMCC 1.12124</strain>
    </source>
</reference>